<evidence type="ECO:0000313" key="4">
    <source>
        <dbReference type="Proteomes" id="UP000435649"/>
    </source>
</evidence>
<dbReference type="PANTHER" id="PTHR30093:SF2">
    <property type="entry name" value="TYPE II SECRETION SYSTEM PROTEIN H"/>
    <property type="match status" value="1"/>
</dbReference>
<keyword evidence="2" id="KW-0472">Membrane</keyword>
<dbReference type="PANTHER" id="PTHR30093">
    <property type="entry name" value="GENERAL SECRETION PATHWAY PROTEIN G"/>
    <property type="match status" value="1"/>
</dbReference>
<protein>
    <submittedName>
        <fullName evidence="3">Type II secretion system protein</fullName>
    </submittedName>
</protein>
<accession>A0A844FXR6</accession>
<evidence type="ECO:0000256" key="1">
    <source>
        <dbReference type="ARBA" id="ARBA00022481"/>
    </source>
</evidence>
<dbReference type="EMBL" id="VUNS01000001">
    <property type="protein sequence ID" value="MST95673.1"/>
    <property type="molecule type" value="Genomic_DNA"/>
</dbReference>
<dbReference type="InterPro" id="IPR012902">
    <property type="entry name" value="N_methyl_site"/>
</dbReference>
<dbReference type="AlphaFoldDB" id="A0A844FXR6"/>
<proteinExistence type="predicted"/>
<dbReference type="NCBIfam" id="TIGR02532">
    <property type="entry name" value="IV_pilin_GFxxxE"/>
    <property type="match status" value="1"/>
</dbReference>
<gene>
    <name evidence="3" type="ORF">FYJ85_01245</name>
</gene>
<dbReference type="RefSeq" id="WP_106053197.1">
    <property type="nucleotide sequence ID" value="NZ_CALXOB010000042.1"/>
</dbReference>
<evidence type="ECO:0000256" key="2">
    <source>
        <dbReference type="SAM" id="Phobius"/>
    </source>
</evidence>
<dbReference type="InterPro" id="IPR045584">
    <property type="entry name" value="Pilin-like"/>
</dbReference>
<keyword evidence="4" id="KW-1185">Reference proteome</keyword>
<feature type="transmembrane region" description="Helical" evidence="2">
    <location>
        <begin position="12"/>
        <end position="31"/>
    </location>
</feature>
<dbReference type="InterPro" id="IPR000983">
    <property type="entry name" value="Bac_GSPG_pilin"/>
</dbReference>
<dbReference type="Proteomes" id="UP000435649">
    <property type="component" value="Unassembled WGS sequence"/>
</dbReference>
<evidence type="ECO:0000313" key="3">
    <source>
        <dbReference type="EMBL" id="MST95673.1"/>
    </source>
</evidence>
<dbReference type="GO" id="GO:0015627">
    <property type="term" value="C:type II protein secretion system complex"/>
    <property type="evidence" value="ECO:0007669"/>
    <property type="project" value="InterPro"/>
</dbReference>
<organism evidence="3 4">
    <name type="scientific">Victivallis lenta</name>
    <dbReference type="NCBI Taxonomy" id="2606640"/>
    <lineage>
        <taxon>Bacteria</taxon>
        <taxon>Pseudomonadati</taxon>
        <taxon>Lentisphaerota</taxon>
        <taxon>Lentisphaeria</taxon>
        <taxon>Victivallales</taxon>
        <taxon>Victivallaceae</taxon>
        <taxon>Victivallis</taxon>
    </lineage>
</organism>
<comment type="caution">
    <text evidence="3">The sequence shown here is derived from an EMBL/GenBank/DDBJ whole genome shotgun (WGS) entry which is preliminary data.</text>
</comment>
<keyword evidence="2" id="KW-1133">Transmembrane helix</keyword>
<dbReference type="GO" id="GO:0015628">
    <property type="term" value="P:protein secretion by the type II secretion system"/>
    <property type="evidence" value="ECO:0007669"/>
    <property type="project" value="InterPro"/>
</dbReference>
<name>A0A844FXR6_9BACT</name>
<reference evidence="3 4" key="1">
    <citation type="submission" date="2019-08" db="EMBL/GenBank/DDBJ databases">
        <title>In-depth cultivation of the pig gut microbiome towards novel bacterial diversity and tailored functional studies.</title>
        <authorList>
            <person name="Wylensek D."/>
            <person name="Hitch T.C.A."/>
            <person name="Clavel T."/>
        </authorList>
    </citation>
    <scope>NUCLEOTIDE SEQUENCE [LARGE SCALE GENOMIC DNA]</scope>
    <source>
        <strain evidence="3 4">BBE-744-WT-12</strain>
    </source>
</reference>
<dbReference type="SUPFAM" id="SSF54523">
    <property type="entry name" value="Pili subunits"/>
    <property type="match status" value="1"/>
</dbReference>
<dbReference type="Gene3D" id="3.30.700.10">
    <property type="entry name" value="Glycoprotein, Type 4 Pilin"/>
    <property type="match status" value="1"/>
</dbReference>
<sequence>MEKSGRRFTLIELLVVIAIIAILASMLLPALNQARERAKMTQCVNNLKQIGNVLTFYQEDFAGFVLAARKPTATHILWNDFLVNTDRLDMKVLSCPVSLPYSGGSGYFLRNKKLPAGNSSWFKGGYGMNNCRAYNGVTAVRWIRNSQVRRPSVYISCADAATDEEGGAPVTGAVMYEGAGQHYFAYPWHHGSCNILRFDGHVSAVRGVNEKELYAGPLKGGWNGAGTPWSAWQY</sequence>
<keyword evidence="1" id="KW-0488">Methylation</keyword>
<keyword evidence="2" id="KW-0812">Transmembrane</keyword>
<dbReference type="PRINTS" id="PR00813">
    <property type="entry name" value="BCTERIALGSPG"/>
</dbReference>